<feature type="signal peptide" evidence="10">
    <location>
        <begin position="1"/>
        <end position="18"/>
    </location>
</feature>
<dbReference type="InterPro" id="IPR000531">
    <property type="entry name" value="Beta-barrel_TonB"/>
</dbReference>
<keyword evidence="5 9" id="KW-0798">TonB box</keyword>
<gene>
    <name evidence="13" type="ORF">SAMN05216464_111161</name>
</gene>
<evidence type="ECO:0000256" key="8">
    <source>
        <dbReference type="PROSITE-ProRule" id="PRU01360"/>
    </source>
</evidence>
<proteinExistence type="inferred from homology"/>
<evidence type="ECO:0000256" key="2">
    <source>
        <dbReference type="ARBA" id="ARBA00022448"/>
    </source>
</evidence>
<keyword evidence="7 8" id="KW-0998">Cell outer membrane</keyword>
<dbReference type="NCBIfam" id="TIGR04056">
    <property type="entry name" value="OMP_RagA_SusC"/>
    <property type="match status" value="1"/>
</dbReference>
<dbReference type="InterPro" id="IPR039426">
    <property type="entry name" value="TonB-dep_rcpt-like"/>
</dbReference>
<feature type="chain" id="PRO_5011637739" evidence="10">
    <location>
        <begin position="19"/>
        <end position="1023"/>
    </location>
</feature>
<keyword evidence="14" id="KW-1185">Reference proteome</keyword>
<dbReference type="PROSITE" id="PS52016">
    <property type="entry name" value="TONB_DEPENDENT_REC_3"/>
    <property type="match status" value="1"/>
</dbReference>
<comment type="similarity">
    <text evidence="8 9">Belongs to the TonB-dependent receptor family.</text>
</comment>
<keyword evidence="6 8" id="KW-0472">Membrane</keyword>
<dbReference type="RefSeq" id="WP_091152551.1">
    <property type="nucleotide sequence ID" value="NZ_FNAI01000011.1"/>
</dbReference>
<dbReference type="NCBIfam" id="TIGR04057">
    <property type="entry name" value="SusC_RagA_signa"/>
    <property type="match status" value="1"/>
</dbReference>
<protein>
    <submittedName>
        <fullName evidence="13">TonB-linked outer membrane protein, SusC/RagA family</fullName>
    </submittedName>
</protein>
<dbReference type="Pfam" id="PF07715">
    <property type="entry name" value="Plug"/>
    <property type="match status" value="1"/>
</dbReference>
<dbReference type="GO" id="GO:0009279">
    <property type="term" value="C:cell outer membrane"/>
    <property type="evidence" value="ECO:0007669"/>
    <property type="project" value="UniProtKB-SubCell"/>
</dbReference>
<dbReference type="AlphaFoldDB" id="A0A1G7HBZ3"/>
<dbReference type="Gene3D" id="2.170.130.10">
    <property type="entry name" value="TonB-dependent receptor, plug domain"/>
    <property type="match status" value="1"/>
</dbReference>
<accession>A0A1G7HBZ3</accession>
<feature type="domain" description="TonB-dependent receptor-like beta-barrel" evidence="11">
    <location>
        <begin position="436"/>
        <end position="990"/>
    </location>
</feature>
<evidence type="ECO:0000256" key="7">
    <source>
        <dbReference type="ARBA" id="ARBA00023237"/>
    </source>
</evidence>
<dbReference type="Proteomes" id="UP000199072">
    <property type="component" value="Unassembled WGS sequence"/>
</dbReference>
<dbReference type="EMBL" id="FNAI01000011">
    <property type="protein sequence ID" value="SDE97982.1"/>
    <property type="molecule type" value="Genomic_DNA"/>
</dbReference>
<dbReference type="InterPro" id="IPR037066">
    <property type="entry name" value="Plug_dom_sf"/>
</dbReference>
<keyword evidence="10" id="KW-0732">Signal</keyword>
<evidence type="ECO:0000256" key="5">
    <source>
        <dbReference type="ARBA" id="ARBA00023077"/>
    </source>
</evidence>
<evidence type="ECO:0000313" key="14">
    <source>
        <dbReference type="Proteomes" id="UP000199072"/>
    </source>
</evidence>
<organism evidence="13 14">
    <name type="scientific">Mucilaginibacter pineti</name>
    <dbReference type="NCBI Taxonomy" id="1391627"/>
    <lineage>
        <taxon>Bacteria</taxon>
        <taxon>Pseudomonadati</taxon>
        <taxon>Bacteroidota</taxon>
        <taxon>Sphingobacteriia</taxon>
        <taxon>Sphingobacteriales</taxon>
        <taxon>Sphingobacteriaceae</taxon>
        <taxon>Mucilaginibacter</taxon>
    </lineage>
</organism>
<dbReference type="STRING" id="1391627.SAMN05216464_111161"/>
<reference evidence="13 14" key="1">
    <citation type="submission" date="2016-10" db="EMBL/GenBank/DDBJ databases">
        <authorList>
            <person name="de Groot N.N."/>
        </authorList>
    </citation>
    <scope>NUCLEOTIDE SEQUENCE [LARGE SCALE GENOMIC DNA]</scope>
    <source>
        <strain evidence="13 14">47C3B</strain>
    </source>
</reference>
<dbReference type="InterPro" id="IPR036942">
    <property type="entry name" value="Beta-barrel_TonB_sf"/>
</dbReference>
<evidence type="ECO:0000313" key="13">
    <source>
        <dbReference type="EMBL" id="SDE97982.1"/>
    </source>
</evidence>
<dbReference type="SUPFAM" id="SSF56935">
    <property type="entry name" value="Porins"/>
    <property type="match status" value="1"/>
</dbReference>
<dbReference type="InterPro" id="IPR012910">
    <property type="entry name" value="Plug_dom"/>
</dbReference>
<dbReference type="OrthoDB" id="9768177at2"/>
<comment type="subcellular location">
    <subcellularLocation>
        <location evidence="1 8">Cell outer membrane</location>
        <topology evidence="1 8">Multi-pass membrane protein</topology>
    </subcellularLocation>
</comment>
<dbReference type="InterPro" id="IPR008969">
    <property type="entry name" value="CarboxyPept-like_regulatory"/>
</dbReference>
<feature type="domain" description="TonB-dependent receptor plug" evidence="12">
    <location>
        <begin position="113"/>
        <end position="253"/>
    </location>
</feature>
<dbReference type="InterPro" id="IPR023997">
    <property type="entry name" value="TonB-dep_OMP_SusC/RagA_CS"/>
</dbReference>
<evidence type="ECO:0000256" key="6">
    <source>
        <dbReference type="ARBA" id="ARBA00023136"/>
    </source>
</evidence>
<sequence length="1023" mass="112715">MKYLYLLIILLSPVINFAQTITGTVRNISNEPLPGVTVTLKGINQFVITNEKGEFTISVNDVTAILRFTAATVEPLEVTLAGQKNINVTLLTKVNKLDEVQIIAYGTNTQRYNVGSVTKVTADDISKQAVSNPLAALQGRVPGLVVSATSGIPGAAFNVQIRGQNTIKSNLQTIVTPRDNPLFIIDGVPYAPQNGSVNQFPSLASPGIAGVYNNAYGGLSPFNSINPSDIESIEVLRDADATAIYGSRGGNGVILITTKKGKAGKTDFNLNASNGISVVGHTMPMMNTQQYLGMRKEALANGGLTPNLTLYDDGFAPDLLAFDTTRYTDWKKVFLGNTAHNTNVNGSVSGGSTNTQFRISGGYNRDTYIFPGDFADSRASFLMNLHHTSLNQKLTLDFSSNYSYDKNNSAGAPNLLTAYSMEPNYPSLLDGNGNLVWDYKGISLSSYTPNINPFSYLKSRYYIQNKSLNSNLQIGYKLLDGLTFRSSLGYNTFYSQEYYGNPKSAQNPAGNPTASARFGNNNYTTWIAEPQLEYRNTLGKGAYSILIGGTYQRNSNSKTEVDGSGYINDNLIESISGAPTQNASDSYSEYRYAAIFGRINYRWDNKYILNINARRDGSSRFGPNKQFGDFGSVGAGWLFNEESFVNSNLAFLSYGKLRGSYGITGSDAVADYQYLSRWAPTNYTYQGGLGYLPQNLYNPTFSWATTKKLEFGLELGFLQDRILFNSTWYRDRSGNQLITYQLPALTGFNSVVENWDAVVQNTGLELTLQVSVIKSKRFSWTSSFNMTLPKNKVLSFPNLEKSSYSTTYTAGQSINTVYGFKSAGVNATTGVFQFYDTNGQITDSPLPPSSGKFNDYYNIGNLDPKFYGGFQNTFTYNGVQLDVFVEFKKQLGVNYLQQVYYSLPGMEQNLPVALLNRWKAPGDQTNIQKYSVQYGAEYDAGSNFFQSSGVYSDASYIRIKTVSLSYNLPVKLTKKFNIQNLRIYASAQNLFTITRYLGNDPETQTLYGVPPLKTISCGLQLTL</sequence>
<dbReference type="Gene3D" id="2.60.40.1120">
    <property type="entry name" value="Carboxypeptidase-like, regulatory domain"/>
    <property type="match status" value="1"/>
</dbReference>
<evidence type="ECO:0000259" key="12">
    <source>
        <dbReference type="Pfam" id="PF07715"/>
    </source>
</evidence>
<dbReference type="Pfam" id="PF00593">
    <property type="entry name" value="TonB_dep_Rec_b-barrel"/>
    <property type="match status" value="1"/>
</dbReference>
<keyword evidence="4 8" id="KW-0812">Transmembrane</keyword>
<evidence type="ECO:0000256" key="4">
    <source>
        <dbReference type="ARBA" id="ARBA00022692"/>
    </source>
</evidence>
<name>A0A1G7HBZ3_9SPHI</name>
<evidence type="ECO:0000256" key="3">
    <source>
        <dbReference type="ARBA" id="ARBA00022452"/>
    </source>
</evidence>
<keyword evidence="2 8" id="KW-0813">Transport</keyword>
<keyword evidence="3 8" id="KW-1134">Transmembrane beta strand</keyword>
<evidence type="ECO:0000256" key="1">
    <source>
        <dbReference type="ARBA" id="ARBA00004571"/>
    </source>
</evidence>
<dbReference type="SUPFAM" id="SSF49464">
    <property type="entry name" value="Carboxypeptidase regulatory domain-like"/>
    <property type="match status" value="1"/>
</dbReference>
<evidence type="ECO:0000256" key="10">
    <source>
        <dbReference type="SAM" id="SignalP"/>
    </source>
</evidence>
<evidence type="ECO:0000256" key="9">
    <source>
        <dbReference type="RuleBase" id="RU003357"/>
    </source>
</evidence>
<evidence type="ECO:0000259" key="11">
    <source>
        <dbReference type="Pfam" id="PF00593"/>
    </source>
</evidence>
<dbReference type="InterPro" id="IPR023996">
    <property type="entry name" value="TonB-dep_OMP_SusC/RagA"/>
</dbReference>
<dbReference type="Gene3D" id="2.40.170.20">
    <property type="entry name" value="TonB-dependent receptor, beta-barrel domain"/>
    <property type="match status" value="1"/>
</dbReference>
<dbReference type="Pfam" id="PF13715">
    <property type="entry name" value="CarbopepD_reg_2"/>
    <property type="match status" value="1"/>
</dbReference>